<keyword evidence="3" id="KW-0813">Transport</keyword>
<evidence type="ECO:0000256" key="6">
    <source>
        <dbReference type="ARBA" id="ARBA00023136"/>
    </source>
</evidence>
<organism evidence="8 9">
    <name type="scientific">Flagellimonas algicola</name>
    <dbReference type="NCBI Taxonomy" id="2583815"/>
    <lineage>
        <taxon>Bacteria</taxon>
        <taxon>Pseudomonadati</taxon>
        <taxon>Bacteroidota</taxon>
        <taxon>Flavobacteriia</taxon>
        <taxon>Flavobacteriales</taxon>
        <taxon>Flavobacteriaceae</taxon>
        <taxon>Flagellimonas</taxon>
    </lineage>
</organism>
<dbReference type="Proteomes" id="UP000751614">
    <property type="component" value="Unassembled WGS sequence"/>
</dbReference>
<keyword evidence="5" id="KW-0812">Transmembrane</keyword>
<evidence type="ECO:0000313" key="8">
    <source>
        <dbReference type="EMBL" id="TMU57053.1"/>
    </source>
</evidence>
<dbReference type="SUPFAM" id="SSF56954">
    <property type="entry name" value="Outer membrane efflux proteins (OEP)"/>
    <property type="match status" value="1"/>
</dbReference>
<sequence>MIDLNFTKKPLGSFLKKRRELTSTNMKQRLSIVMLFLSLAAFAQTGQTYQIGILIDQLNPEMSPLLEKLKSEVVAVVGEDANIQFPEENILVNGFDIAKARQNYNQLLNNSTDIILAFGIVNNQIISPLESHQKPTILFGAVNRDLHELDLTNASSGIENFTYLVESESYEEDFKKFIELTNFENVGILVDAPFVDILPLKETFDREITALGASYTLIPFTTVQDITSNLDGIDAVYMAGGFFLSREEKKQLVDAFLQAKLPSFTVNGTEDVKGGIMATYQSDDNLDQFFRRIALTIEAYVSGTPLSELPVYIDYTPRLTINYNTAEAIGVPIKYSLVGQTDFVGEFKNVISEKDYDLLTAINDALENNLSLGSNQKDVQLAQQDVKSANSNYLPSLTAAGTATYIDPDAAEASAGQNPEFSTGGNITLSQTLFSEAANANISIQKSLQKAQEANFNAAELDLIFDVSNAYFNALILKVNAQIQARNVDLTKRNLEIAELNFEAGQSGKSDMLRFRSEMAQNTQSMVEAVNQREQGFLVLNQLLNNPVNLEIDVEDVQFNEGIFEQYNYEEFFELLDNPTLREPFIDFLIDEAYKNAPELKSLDYNLLATERNIRLNGYGRLLPTLALQGQYSSTFSRSGAGSTAPLGVSLLDNTYNAGLNLSIPIVNQNLSNINRQTAIIQKEQLEINKSNVELGIAVNIRTSILNLVNQVSNIQLSKISEETAQEALELTQASYSSGAVNIVQLLDAQNNYLNAQLARANATYNYLINSLQVERFLGYYFLLNSEDKNNEFRQRFFEHLNTRN</sequence>
<keyword evidence="9" id="KW-1185">Reference proteome</keyword>
<evidence type="ECO:0000256" key="4">
    <source>
        <dbReference type="ARBA" id="ARBA00022452"/>
    </source>
</evidence>
<name>A0ABY2WQ62_9FLAO</name>
<evidence type="ECO:0000256" key="1">
    <source>
        <dbReference type="ARBA" id="ARBA00004442"/>
    </source>
</evidence>
<evidence type="ECO:0008006" key="10">
    <source>
        <dbReference type="Google" id="ProtNLM"/>
    </source>
</evidence>
<reference evidence="8 9" key="1">
    <citation type="submission" date="2019-05" db="EMBL/GenBank/DDBJ databases">
        <title>Flagellimonas sp. AsT0115, sp. nov., isolated from a marine red algae, Asparagopsis taxiformis.</title>
        <authorList>
            <person name="Kim J."/>
            <person name="Jeong S.E."/>
            <person name="Jeon C.O."/>
        </authorList>
    </citation>
    <scope>NUCLEOTIDE SEQUENCE [LARGE SCALE GENOMIC DNA]</scope>
    <source>
        <strain evidence="8 9">AsT0115</strain>
    </source>
</reference>
<dbReference type="InterPro" id="IPR003423">
    <property type="entry name" value="OMP_efflux"/>
</dbReference>
<dbReference type="InterPro" id="IPR051906">
    <property type="entry name" value="TolC-like"/>
</dbReference>
<accession>A0ABY2WQ62</accession>
<dbReference type="Gene3D" id="1.20.1600.10">
    <property type="entry name" value="Outer membrane efflux proteins (OEP)"/>
    <property type="match status" value="1"/>
</dbReference>
<keyword evidence="4" id="KW-1134">Transmembrane beta strand</keyword>
<proteinExistence type="inferred from homology"/>
<evidence type="ECO:0000256" key="7">
    <source>
        <dbReference type="ARBA" id="ARBA00023237"/>
    </source>
</evidence>
<dbReference type="Pfam" id="PF02321">
    <property type="entry name" value="OEP"/>
    <property type="match status" value="2"/>
</dbReference>
<keyword evidence="6" id="KW-0472">Membrane</keyword>
<keyword evidence="7" id="KW-0998">Cell outer membrane</keyword>
<comment type="caution">
    <text evidence="8">The sequence shown here is derived from an EMBL/GenBank/DDBJ whole genome shotgun (WGS) entry which is preliminary data.</text>
</comment>
<dbReference type="PANTHER" id="PTHR30026">
    <property type="entry name" value="OUTER MEMBRANE PROTEIN TOLC"/>
    <property type="match status" value="1"/>
</dbReference>
<protein>
    <recommendedName>
        <fullName evidence="10">Outer membrane protein TolC</fullName>
    </recommendedName>
</protein>
<evidence type="ECO:0000256" key="5">
    <source>
        <dbReference type="ARBA" id="ARBA00022692"/>
    </source>
</evidence>
<comment type="similarity">
    <text evidence="2">Belongs to the outer membrane factor (OMF) (TC 1.B.17) family.</text>
</comment>
<evidence type="ECO:0000256" key="2">
    <source>
        <dbReference type="ARBA" id="ARBA00007613"/>
    </source>
</evidence>
<evidence type="ECO:0000256" key="3">
    <source>
        <dbReference type="ARBA" id="ARBA00022448"/>
    </source>
</evidence>
<evidence type="ECO:0000313" key="9">
    <source>
        <dbReference type="Proteomes" id="UP000751614"/>
    </source>
</evidence>
<dbReference type="Gene3D" id="3.40.50.2300">
    <property type="match status" value="2"/>
</dbReference>
<dbReference type="EMBL" id="VCNI01000001">
    <property type="protein sequence ID" value="TMU57053.1"/>
    <property type="molecule type" value="Genomic_DNA"/>
</dbReference>
<comment type="subcellular location">
    <subcellularLocation>
        <location evidence="1">Cell outer membrane</location>
    </subcellularLocation>
</comment>
<dbReference type="PANTHER" id="PTHR30026:SF20">
    <property type="entry name" value="OUTER MEMBRANE PROTEIN TOLC"/>
    <property type="match status" value="1"/>
</dbReference>
<gene>
    <name evidence="8" type="ORF">FGG15_05765</name>
</gene>